<organism evidence="1 2">
    <name type="scientific">Exidia glandulosa HHB12029</name>
    <dbReference type="NCBI Taxonomy" id="1314781"/>
    <lineage>
        <taxon>Eukaryota</taxon>
        <taxon>Fungi</taxon>
        <taxon>Dikarya</taxon>
        <taxon>Basidiomycota</taxon>
        <taxon>Agaricomycotina</taxon>
        <taxon>Agaricomycetes</taxon>
        <taxon>Auriculariales</taxon>
        <taxon>Exidiaceae</taxon>
        <taxon>Exidia</taxon>
    </lineage>
</organism>
<dbReference type="Proteomes" id="UP000077266">
    <property type="component" value="Unassembled WGS sequence"/>
</dbReference>
<keyword evidence="2" id="KW-1185">Reference proteome</keyword>
<evidence type="ECO:0000313" key="2">
    <source>
        <dbReference type="Proteomes" id="UP000077266"/>
    </source>
</evidence>
<evidence type="ECO:0000313" key="1">
    <source>
        <dbReference type="EMBL" id="KZV79526.1"/>
    </source>
</evidence>
<dbReference type="InParanoid" id="A0A165AY99"/>
<accession>A0A165AY99</accession>
<dbReference type="STRING" id="1314781.A0A165AY99"/>
<feature type="non-terminal residue" evidence="1">
    <location>
        <position position="91"/>
    </location>
</feature>
<feature type="non-terminal residue" evidence="1">
    <location>
        <position position="1"/>
    </location>
</feature>
<sequence>ENPPPVLHVVMSDETKAKFLKGYASDPAFAKKGNNSDERSWYAGNRFYKGNDGLLFFRDADLMPRLCVPKNMRVALMRHMHESAFETAHAG</sequence>
<dbReference type="EMBL" id="KV426598">
    <property type="protein sequence ID" value="KZV79526.1"/>
    <property type="molecule type" value="Genomic_DNA"/>
</dbReference>
<reference evidence="1 2" key="1">
    <citation type="journal article" date="2016" name="Mol. Biol. Evol.">
        <title>Comparative Genomics of Early-Diverging Mushroom-Forming Fungi Provides Insights into the Origins of Lignocellulose Decay Capabilities.</title>
        <authorList>
            <person name="Nagy L.G."/>
            <person name="Riley R."/>
            <person name="Tritt A."/>
            <person name="Adam C."/>
            <person name="Daum C."/>
            <person name="Floudas D."/>
            <person name="Sun H."/>
            <person name="Yadav J.S."/>
            <person name="Pangilinan J."/>
            <person name="Larsson K.H."/>
            <person name="Matsuura K."/>
            <person name="Barry K."/>
            <person name="Labutti K."/>
            <person name="Kuo R."/>
            <person name="Ohm R.A."/>
            <person name="Bhattacharya S.S."/>
            <person name="Shirouzu T."/>
            <person name="Yoshinaga Y."/>
            <person name="Martin F.M."/>
            <person name="Grigoriev I.V."/>
            <person name="Hibbett D.S."/>
        </authorList>
    </citation>
    <scope>NUCLEOTIDE SEQUENCE [LARGE SCALE GENOMIC DNA]</scope>
    <source>
        <strain evidence="1 2">HHB12029</strain>
    </source>
</reference>
<gene>
    <name evidence="1" type="ORF">EXIGLDRAFT_592655</name>
</gene>
<dbReference type="AlphaFoldDB" id="A0A165AY99"/>
<name>A0A165AY99_EXIGL</name>
<protein>
    <submittedName>
        <fullName evidence="1">Uncharacterized protein</fullName>
    </submittedName>
</protein>
<proteinExistence type="predicted"/>
<dbReference type="OrthoDB" id="3245961at2759"/>